<evidence type="ECO:0000313" key="5">
    <source>
        <dbReference type="Proteomes" id="UP000054630"/>
    </source>
</evidence>
<accession>A0A0V0SA92</accession>
<feature type="compositionally biased region" description="Basic and acidic residues" evidence="2">
    <location>
        <begin position="43"/>
        <end position="54"/>
    </location>
</feature>
<feature type="compositionally biased region" description="Acidic residues" evidence="2">
    <location>
        <begin position="55"/>
        <end position="79"/>
    </location>
</feature>
<keyword evidence="3" id="KW-0812">Transmembrane</keyword>
<dbReference type="SUPFAM" id="SSF48452">
    <property type="entry name" value="TPR-like"/>
    <property type="match status" value="3"/>
</dbReference>
<dbReference type="Proteomes" id="UP000054630">
    <property type="component" value="Unassembled WGS sequence"/>
</dbReference>
<comment type="caution">
    <text evidence="4">The sequence shown here is derived from an EMBL/GenBank/DDBJ whole genome shotgun (WGS) entry which is preliminary data.</text>
</comment>
<feature type="compositionally biased region" description="Basic residues" evidence="2">
    <location>
        <begin position="86"/>
        <end position="109"/>
    </location>
</feature>
<dbReference type="STRING" id="6336.A0A0V0SA92"/>
<dbReference type="InterPro" id="IPR019734">
    <property type="entry name" value="TPR_rpt"/>
</dbReference>
<evidence type="ECO:0000256" key="1">
    <source>
        <dbReference type="PROSITE-ProRule" id="PRU00339"/>
    </source>
</evidence>
<dbReference type="InterPro" id="IPR011990">
    <property type="entry name" value="TPR-like_helical_dom_sf"/>
</dbReference>
<organism evidence="4 5">
    <name type="scientific">Trichinella nelsoni</name>
    <dbReference type="NCBI Taxonomy" id="6336"/>
    <lineage>
        <taxon>Eukaryota</taxon>
        <taxon>Metazoa</taxon>
        <taxon>Ecdysozoa</taxon>
        <taxon>Nematoda</taxon>
        <taxon>Enoplea</taxon>
        <taxon>Dorylaimia</taxon>
        <taxon>Trichinellida</taxon>
        <taxon>Trichinellidae</taxon>
        <taxon>Trichinella</taxon>
    </lineage>
</organism>
<protein>
    <submittedName>
        <fullName evidence="4">General transcription factor 3C polypeptide 3</fullName>
    </submittedName>
</protein>
<dbReference type="InterPro" id="IPR039340">
    <property type="entry name" value="Tfc4/TFIIIC-102/Sfc4"/>
</dbReference>
<keyword evidence="1" id="KW-0802">TPR repeat</keyword>
<dbReference type="Pfam" id="PF14559">
    <property type="entry name" value="TPR_19"/>
    <property type="match status" value="1"/>
</dbReference>
<feature type="transmembrane region" description="Helical" evidence="3">
    <location>
        <begin position="934"/>
        <end position="953"/>
    </location>
</feature>
<evidence type="ECO:0000256" key="2">
    <source>
        <dbReference type="SAM" id="MobiDB-lite"/>
    </source>
</evidence>
<dbReference type="EMBL" id="JYDL01000023">
    <property type="protein sequence ID" value="KRX23606.1"/>
    <property type="molecule type" value="Genomic_DNA"/>
</dbReference>
<dbReference type="GO" id="GO:0006383">
    <property type="term" value="P:transcription by RNA polymerase III"/>
    <property type="evidence" value="ECO:0007669"/>
    <property type="project" value="InterPro"/>
</dbReference>
<gene>
    <name evidence="4" type="primary">GTF3C3</name>
    <name evidence="4" type="ORF">T07_9167</name>
</gene>
<dbReference type="PANTHER" id="PTHR23082:SF0">
    <property type="entry name" value="GENERAL TRANSCRIPTION FACTOR 3C POLYPEPTIDE 3"/>
    <property type="match status" value="1"/>
</dbReference>
<keyword evidence="5" id="KW-1185">Reference proteome</keyword>
<feature type="repeat" description="TPR" evidence="1">
    <location>
        <begin position="836"/>
        <end position="869"/>
    </location>
</feature>
<feature type="compositionally biased region" description="Pro residues" evidence="2">
    <location>
        <begin position="968"/>
        <end position="977"/>
    </location>
</feature>
<dbReference type="AlphaFoldDB" id="A0A0V0SA92"/>
<sequence length="1022" mass="117758">MQNTECSNEDTMDAFDGEDYLEFLSTETSDMVSDLINEYSRVKVSDNSAERMSDFDEDVNDTISEDDVTPDDDSDEDYISETAYQSKRRKKKKTVRRRKLKNSRGKKTSKSTTVQQPKAKYYRRHLPEQLQSILGHASLCFANGEVKKAITLCKDVIREKPKLHDAYELLSVFYGDLGNRTKCFHHAMAAAMLNRATDASRWKELAETATELGFHSQAVLCLKNAINLEPMNWALYDAKNKVHALLQEPRKVLETELAAVKGMLNSEEMTYDHYLQYTESIYRKCKAENDQKGAQLCLKYYLLKLKSADKICYEKLNNYIVMLIAAKDFENIINDRKAHRSWTLFAMRLHMRDCASKQAKRSWAVHEFSPLKMFLRKCEVKNFEIGKVKSITVDRVDIPDDFSPEILARVILAWLNLKHYNNALVELYNNILSSFYSYENVVFLQCLEDHYPMSMKYRDAYLLVMDTYFFVHHYSQAVEIAERLVQDDVEVQLKYADFLIAINETNQALEIYERTMEKQPTQPLARLKLATLLQKLGRVEEAMEVLELFDKRGVDELGALDAELLYEQCQILGRKQLWSQYFISGKHLMAMYFKEIHSQKCFAQIRNSYISRSANFRTCVLNTVANSPLKKLVNRVPEVGKFAKKLITGKQLWSVFDKLCDICIENEQYEELLHLTAFASQSMLLLKAGYLKKIDSRLLLAAVQCRNVNVIWNVFRYCVAVVDENYYWNLLGMIFTMTQDVCYNRYILRQIALSPDCVPLAWINGNNSLVAGSHQHALVEYFYVQLSHPDIPLINLLEGLSLLHMGSRRLMLRAQDSSIQALAVLSRYKCLRGDCQEVYYNFGRAMQQLGIIHLAICYYRKVLQMEPEVKMTNNANEGEYFLSNPFDLRPLAAFNLSVIYFQSGNEMAALSLYNKYLPEPVVVILSLKFVENVAIMRTLSILFLLLFITVEAFPRTKRQMPFEGIGPEIPPPPPPPNEGFNNPQMQFEGGPGPAIPNQFNEGFQQPFVNPNFGNPVIEGGLI</sequence>
<dbReference type="GO" id="GO:0000127">
    <property type="term" value="C:transcription factor TFIIIC complex"/>
    <property type="evidence" value="ECO:0007669"/>
    <property type="project" value="TreeGrafter"/>
</dbReference>
<feature type="region of interest" description="Disordered" evidence="2">
    <location>
        <begin position="43"/>
        <end position="118"/>
    </location>
</feature>
<feature type="region of interest" description="Disordered" evidence="2">
    <location>
        <begin position="964"/>
        <end position="983"/>
    </location>
</feature>
<evidence type="ECO:0000256" key="3">
    <source>
        <dbReference type="SAM" id="Phobius"/>
    </source>
</evidence>
<reference evidence="4 5" key="1">
    <citation type="submission" date="2015-01" db="EMBL/GenBank/DDBJ databases">
        <title>Evolution of Trichinella species and genotypes.</title>
        <authorList>
            <person name="Korhonen P.K."/>
            <person name="Edoardo P."/>
            <person name="Giuseppe L.R."/>
            <person name="Gasser R.B."/>
        </authorList>
    </citation>
    <scope>NUCLEOTIDE SEQUENCE [LARGE SCALE GENOMIC DNA]</scope>
    <source>
        <strain evidence="4">ISS37</strain>
    </source>
</reference>
<name>A0A0V0SA92_9BILA</name>
<dbReference type="PANTHER" id="PTHR23082">
    <property type="entry name" value="TRANSCRIPTION INITIATION FACTOR IIIC TFIIIC , POLYPEPTIDE 3-RELATED"/>
    <property type="match status" value="1"/>
</dbReference>
<evidence type="ECO:0000313" key="4">
    <source>
        <dbReference type="EMBL" id="KRX23606.1"/>
    </source>
</evidence>
<dbReference type="OrthoDB" id="10256606at2759"/>
<dbReference type="PROSITE" id="PS50005">
    <property type="entry name" value="TPR"/>
    <property type="match status" value="1"/>
</dbReference>
<dbReference type="SMART" id="SM00028">
    <property type="entry name" value="TPR"/>
    <property type="match status" value="4"/>
</dbReference>
<keyword evidence="3" id="KW-0472">Membrane</keyword>
<dbReference type="Gene3D" id="1.25.40.10">
    <property type="entry name" value="Tetratricopeptide repeat domain"/>
    <property type="match status" value="3"/>
</dbReference>
<keyword evidence="3" id="KW-1133">Transmembrane helix</keyword>
<proteinExistence type="predicted"/>